<evidence type="ECO:0000256" key="4">
    <source>
        <dbReference type="SAM" id="MobiDB-lite"/>
    </source>
</evidence>
<dbReference type="Gene3D" id="1.10.10.10">
    <property type="entry name" value="Winged helix-like DNA-binding domain superfamily/Winged helix DNA-binding domain"/>
    <property type="match status" value="1"/>
</dbReference>
<reference evidence="7" key="1">
    <citation type="submission" date="2015-03" db="EMBL/GenBank/DDBJ databases">
        <authorList>
            <consortium name="Pathogen Informatics"/>
        </authorList>
    </citation>
    <scope>NUCLEOTIDE SEQUENCE [LARGE SCALE GENOMIC DNA]</scope>
    <source>
        <strain evidence="7">NCTC11134</strain>
        <plasmid evidence="7">2</plasmid>
    </source>
</reference>
<dbReference type="EC" id="3.5.1.23" evidence="3"/>
<comment type="cofactor">
    <cofactor evidence="2">
        <name>Zn(2+)</name>
        <dbReference type="ChEBI" id="CHEBI:29105"/>
    </cofactor>
    <text evidence="2">Binds 1 zinc ion per subunit.</text>
</comment>
<evidence type="ECO:0000256" key="2">
    <source>
        <dbReference type="PIRSR" id="PIRSR606823-2"/>
    </source>
</evidence>
<dbReference type="SUPFAM" id="SSF46785">
    <property type="entry name" value="Winged helix' DNA-binding domain"/>
    <property type="match status" value="1"/>
</dbReference>
<feature type="compositionally biased region" description="Low complexity" evidence="4">
    <location>
        <begin position="699"/>
        <end position="713"/>
    </location>
</feature>
<sequence length="942" mass="99061">MTRTIEGEQRAGLDRRTLLARSAVGTVALATAGTVGTVGQGVAAAPALAAPDSGYRVGLGISDITGPAAECGMMGYSQFGQDTAGIHLRPRARAFVFEAGAARVVFAVAENGMIVQSVHRGVLLELARRFGDRYTEQNVLLTSTHSHATCGGASHDYAYNLSVLGFQQQVYDAEVQGIVEAIVAAHEDLSPATLALGRAELHDASVNRSRVAFERNPAEDRAHFPGAIDPAVTALSIRKGGREVGAITWFATHNTSMTNQNRLISSDNKGYAAFAHEHIEHGVRYLDGAPEFIAAFAQTNAGDMSPNLNLRPGSGPTDDEFANTRIIGERQHAASKAALAQAAPVRGPVQSLLCYIDLADIAVDGRFTPDGQPRRTAPAAAGVSLIAGSVEDGPGLPGAPIPEGVRNPLIDALGDPRRPAPSWLADAQAPKVIAAPLGLLPPVPWVPNVVPIQLVRIGELYLAAAGGEFTIVAGLRVRRAVAAALGVDLEQVLLQGYANAYHQYVTTPEEYDAQQYEGGSTLFGRYTLPAYQQEFTRLATALATDGTVARGPAPRDVSHLQPNLVPAPGPDTALPDLTFGDVLVQPAPGYARASRWWPSSSRPTRNTTRAATAPSSRCSAGRRTAGCAWPTRGSGRSASTGARPARPPRSPGSPGTFPPTPHRADTGSCTSPVGSPPTAAGIRSPASPTNSTSRERSEPGLGALVPAPGGAALNQEDHQADQADDQAHDAHRASGLPPRAADPDHDQRDQPQQAADGEHGPRVGQPRRDLRHVRGHHPSVAGQIVRSDAGGSRIVWRVTTPSDVRALAGELSLAVVRLTRHLRGRRTDSPVSLTQLSALATLAREGAMTPGALAAKERVQPPSMTRVIASLSDLKLVERKPHPTDGRQIIVSLSESGRALIADEASAREAWMTEQLSGLTGEQLDVLEQAVAIMKQIVAESE</sequence>
<feature type="compositionally biased region" description="Low complexity" evidence="4">
    <location>
        <begin position="591"/>
        <end position="619"/>
    </location>
</feature>
<geneLocation type="plasmid" evidence="6">
    <name>2</name>
</geneLocation>
<dbReference type="GO" id="GO:0046872">
    <property type="term" value="F:metal ion binding"/>
    <property type="evidence" value="ECO:0007669"/>
    <property type="project" value="UniProtKB-KW"/>
</dbReference>
<feature type="domain" description="HTH marR-type" evidence="5">
    <location>
        <begin position="808"/>
        <end position="939"/>
    </location>
</feature>
<evidence type="ECO:0000313" key="6">
    <source>
        <dbReference type="EMBL" id="CRY79901.1"/>
    </source>
</evidence>
<dbReference type="GO" id="GO:0005576">
    <property type="term" value="C:extracellular region"/>
    <property type="evidence" value="ECO:0007669"/>
    <property type="project" value="TreeGrafter"/>
</dbReference>
<feature type="active site" description="Nucleophile" evidence="1">
    <location>
        <position position="305"/>
    </location>
</feature>
<comment type="catalytic activity">
    <reaction evidence="3">
        <text>an N-acylsphing-4-enine + H2O = sphing-4-enine + a fatty acid</text>
        <dbReference type="Rhea" id="RHEA:20856"/>
        <dbReference type="ChEBI" id="CHEBI:15377"/>
        <dbReference type="ChEBI" id="CHEBI:28868"/>
        <dbReference type="ChEBI" id="CHEBI:52639"/>
        <dbReference type="ChEBI" id="CHEBI:57756"/>
        <dbReference type="EC" id="3.5.1.23"/>
    </reaction>
</comment>
<dbReference type="GO" id="GO:0046514">
    <property type="term" value="P:ceramide catabolic process"/>
    <property type="evidence" value="ECO:0007669"/>
    <property type="project" value="InterPro"/>
</dbReference>
<dbReference type="EMBL" id="LN868939">
    <property type="protein sequence ID" value="CRY79901.1"/>
    <property type="molecule type" value="Genomic_DNA"/>
</dbReference>
<evidence type="ECO:0000256" key="1">
    <source>
        <dbReference type="PIRSR" id="PIRSR606823-1"/>
    </source>
</evidence>
<feature type="compositionally biased region" description="Low complexity" evidence="4">
    <location>
        <begin position="630"/>
        <end position="644"/>
    </location>
</feature>
<dbReference type="PANTHER" id="PTHR12670">
    <property type="entry name" value="CERAMIDASE"/>
    <property type="match status" value="1"/>
</dbReference>
<keyword evidence="3" id="KW-0746">Sphingolipid metabolism</keyword>
<dbReference type="InterPro" id="IPR006823">
    <property type="entry name" value="Ceramidase_alk"/>
</dbReference>
<keyword evidence="2" id="KW-0479">Metal-binding</keyword>
<dbReference type="Pfam" id="PF01047">
    <property type="entry name" value="MarR"/>
    <property type="match status" value="1"/>
</dbReference>
<dbReference type="InterPro" id="IPR031329">
    <property type="entry name" value="NEUT/ALK_ceramidase_N"/>
</dbReference>
<keyword evidence="3 6" id="KW-0378">Hydrolase</keyword>
<evidence type="ECO:0000259" key="5">
    <source>
        <dbReference type="PROSITE" id="PS50995"/>
    </source>
</evidence>
<dbReference type="GO" id="GO:0042759">
    <property type="term" value="P:long-chain fatty acid biosynthetic process"/>
    <property type="evidence" value="ECO:0007669"/>
    <property type="project" value="TreeGrafter"/>
</dbReference>
<feature type="region of interest" description="Disordered" evidence="4">
    <location>
        <begin position="591"/>
        <end position="769"/>
    </location>
</feature>
<feature type="binding site" evidence="2">
    <location>
        <position position="468"/>
    </location>
    <ligand>
        <name>Zn(2+)</name>
        <dbReference type="ChEBI" id="CHEBI:29105"/>
    </ligand>
</feature>
<feature type="compositionally biased region" description="Basic and acidic residues" evidence="4">
    <location>
        <begin position="715"/>
        <end position="732"/>
    </location>
</feature>
<protein>
    <recommendedName>
        <fullName evidence="3">Neutral ceramidase</fullName>
        <ecNumber evidence="3">3.5.1.23</ecNumber>
    </recommendedName>
</protein>
<dbReference type="GO" id="GO:0016020">
    <property type="term" value="C:membrane"/>
    <property type="evidence" value="ECO:0007669"/>
    <property type="project" value="GOC"/>
</dbReference>
<feature type="compositionally biased region" description="Pro residues" evidence="4">
    <location>
        <begin position="645"/>
        <end position="661"/>
    </location>
</feature>
<dbReference type="GO" id="GO:0046512">
    <property type="term" value="P:sphingosine biosynthetic process"/>
    <property type="evidence" value="ECO:0007669"/>
    <property type="project" value="TreeGrafter"/>
</dbReference>
<dbReference type="KEGG" id="nfr:ERS450000_03561"/>
<dbReference type="PANTHER" id="PTHR12670:SF1">
    <property type="entry name" value="NEUTRAL CERAMIDASE"/>
    <property type="match status" value="1"/>
</dbReference>
<organism evidence="6 7">
    <name type="scientific">Nocardia farcinica</name>
    <dbReference type="NCBI Taxonomy" id="37329"/>
    <lineage>
        <taxon>Bacteria</taxon>
        <taxon>Bacillati</taxon>
        <taxon>Actinomycetota</taxon>
        <taxon>Actinomycetes</taxon>
        <taxon>Mycobacteriales</taxon>
        <taxon>Nocardiaceae</taxon>
        <taxon>Nocardia</taxon>
    </lineage>
</organism>
<evidence type="ECO:0000313" key="7">
    <source>
        <dbReference type="Proteomes" id="UP000057820"/>
    </source>
</evidence>
<dbReference type="PROSITE" id="PS51318">
    <property type="entry name" value="TAT"/>
    <property type="match status" value="1"/>
</dbReference>
<feature type="binding site" evidence="2">
    <location>
        <position position="253"/>
    </location>
    <ligand>
        <name>Zn(2+)</name>
        <dbReference type="ChEBI" id="CHEBI:29105"/>
    </ligand>
</feature>
<dbReference type="InterPro" id="IPR006311">
    <property type="entry name" value="TAT_signal"/>
</dbReference>
<dbReference type="AlphaFoldDB" id="A0A0H5PBC5"/>
<keyword evidence="2" id="KW-0862">Zinc</keyword>
<gene>
    <name evidence="6" type="ORF">ERS450000_03561</name>
</gene>
<dbReference type="InterPro" id="IPR000835">
    <property type="entry name" value="HTH_MarR-typ"/>
</dbReference>
<dbReference type="PROSITE" id="PS50995">
    <property type="entry name" value="HTH_MARR_2"/>
    <property type="match status" value="1"/>
</dbReference>
<comment type="similarity">
    <text evidence="3">Belongs to the neutral ceramidase family.</text>
</comment>
<evidence type="ECO:0000256" key="3">
    <source>
        <dbReference type="RuleBase" id="RU366019"/>
    </source>
</evidence>
<proteinExistence type="inferred from homology"/>
<dbReference type="GO" id="GO:0017040">
    <property type="term" value="F:N-acylsphingosine amidohydrolase activity"/>
    <property type="evidence" value="ECO:0007669"/>
    <property type="project" value="UniProtKB-UniRule"/>
</dbReference>
<dbReference type="GO" id="GO:0003700">
    <property type="term" value="F:DNA-binding transcription factor activity"/>
    <property type="evidence" value="ECO:0007669"/>
    <property type="project" value="InterPro"/>
</dbReference>
<dbReference type="InterPro" id="IPR036390">
    <property type="entry name" value="WH_DNA-bd_sf"/>
</dbReference>
<name>A0A0H5PBC5_NOCFR</name>
<accession>A0A0H5PBC5</accession>
<dbReference type="Proteomes" id="UP000057820">
    <property type="component" value="Plasmid 2"/>
</dbReference>
<dbReference type="SMART" id="SM00347">
    <property type="entry name" value="HTH_MARR"/>
    <property type="match status" value="1"/>
</dbReference>
<dbReference type="Pfam" id="PF04734">
    <property type="entry name" value="Ceramidase_alk"/>
    <property type="match status" value="1"/>
</dbReference>
<feature type="binding site" evidence="2">
    <location>
        <position position="504"/>
    </location>
    <ligand>
        <name>Zn(2+)</name>
        <dbReference type="ChEBI" id="CHEBI:29105"/>
    </ligand>
</feature>
<keyword evidence="6" id="KW-0614">Plasmid</keyword>
<feature type="binding site" evidence="2">
    <location>
        <position position="145"/>
    </location>
    <ligand>
        <name>Zn(2+)</name>
        <dbReference type="ChEBI" id="CHEBI:29105"/>
    </ligand>
</feature>
<keyword evidence="3" id="KW-0443">Lipid metabolism</keyword>
<dbReference type="InterPro" id="IPR036388">
    <property type="entry name" value="WH-like_DNA-bd_sf"/>
</dbReference>